<dbReference type="RefSeq" id="WP_282906728.1">
    <property type="nucleotide sequence ID" value="NZ_JAGRPV010000001.1"/>
</dbReference>
<reference evidence="2" key="1">
    <citation type="submission" date="2023-04" db="EMBL/GenBank/DDBJ databases">
        <title>Comparative genomic analysis of Cohnella hashimotonis sp. nov., isolated from the International Space Station.</title>
        <authorList>
            <person name="Venkateswaran K."/>
            <person name="Simpson A."/>
        </authorList>
    </citation>
    <scope>NUCLEOTIDE SEQUENCE</scope>
    <source>
        <strain evidence="2">F6_2S_P_1</strain>
    </source>
</reference>
<comment type="caution">
    <text evidence="2">The sequence shown here is derived from an EMBL/GenBank/DDBJ whole genome shotgun (WGS) entry which is preliminary data.</text>
</comment>
<keyword evidence="3" id="KW-1185">Reference proteome</keyword>
<organism evidence="2 3">
    <name type="scientific">Cohnella hashimotonis</name>
    <dbReference type="NCBI Taxonomy" id="2826895"/>
    <lineage>
        <taxon>Bacteria</taxon>
        <taxon>Bacillati</taxon>
        <taxon>Bacillota</taxon>
        <taxon>Bacilli</taxon>
        <taxon>Bacillales</taxon>
        <taxon>Paenibacillaceae</taxon>
        <taxon>Cohnella</taxon>
    </lineage>
</organism>
<evidence type="ECO:0000256" key="1">
    <source>
        <dbReference type="SAM" id="Phobius"/>
    </source>
</evidence>
<proteinExistence type="predicted"/>
<sequence>MNNKMLFISFVTLGFLITSLLLLVWLLQQNKPLHDQLGEAILKADPNYNEIVHLHADQKQTIAFYKTNKSELGVLSLKKNFRRYKVDDYLGKTSIFTDQKLSWHGTEKQIKHPSAVRSG</sequence>
<dbReference type="EMBL" id="JAGRPV010000001">
    <property type="protein sequence ID" value="MDI4643676.1"/>
    <property type="molecule type" value="Genomic_DNA"/>
</dbReference>
<keyword evidence="1" id="KW-0472">Membrane</keyword>
<keyword evidence="1" id="KW-0812">Transmembrane</keyword>
<evidence type="ECO:0000313" key="3">
    <source>
        <dbReference type="Proteomes" id="UP001161691"/>
    </source>
</evidence>
<dbReference type="Proteomes" id="UP001161691">
    <property type="component" value="Unassembled WGS sequence"/>
</dbReference>
<protein>
    <submittedName>
        <fullName evidence="2">Uncharacterized protein</fullName>
    </submittedName>
</protein>
<feature type="transmembrane region" description="Helical" evidence="1">
    <location>
        <begin position="6"/>
        <end position="27"/>
    </location>
</feature>
<gene>
    <name evidence="2" type="ORF">KB449_01840</name>
</gene>
<accession>A0ABT6TA21</accession>
<name>A0ABT6TA21_9BACL</name>
<evidence type="ECO:0000313" key="2">
    <source>
        <dbReference type="EMBL" id="MDI4643676.1"/>
    </source>
</evidence>
<keyword evidence="1" id="KW-1133">Transmembrane helix</keyword>